<evidence type="ECO:0000313" key="2">
    <source>
        <dbReference type="Proteomes" id="UP000018040"/>
    </source>
</evidence>
<protein>
    <submittedName>
        <fullName evidence="1">Uncharacterized protein</fullName>
    </submittedName>
</protein>
<sequence>VLCPLGIIRVSKIEQELSQHKIIENLAHKKLVYVGSNVLLHLSCM</sequence>
<proteinExistence type="predicted"/>
<organism evidence="1 2">
    <name type="scientific">Giardia intestinalis</name>
    <name type="common">Giardia lamblia</name>
    <dbReference type="NCBI Taxonomy" id="5741"/>
    <lineage>
        <taxon>Eukaryota</taxon>
        <taxon>Metamonada</taxon>
        <taxon>Diplomonadida</taxon>
        <taxon>Hexamitidae</taxon>
        <taxon>Giardiinae</taxon>
        <taxon>Giardia</taxon>
    </lineage>
</organism>
<dbReference type="EMBL" id="AHHH01000060">
    <property type="protein sequence ID" value="ESU43069.1"/>
    <property type="molecule type" value="Genomic_DNA"/>
</dbReference>
<name>V6TWU7_GIAIN</name>
<reference evidence="1 2" key="2">
    <citation type="journal article" date="2013" name="Genome Biol. Evol.">
        <title>Genome sequencing of Giardia lamblia genotypes A2 and B isolates (DH and GS) and comparative analysis with the genomes of genotypes A1 and E (WB and Pig).</title>
        <authorList>
            <person name="Adam R.D."/>
            <person name="Dahlstrom E.W."/>
            <person name="Martens C.A."/>
            <person name="Bruno D.P."/>
            <person name="Barbian K.D."/>
            <person name="Ricklefs S.M."/>
            <person name="Hernandez M.M."/>
            <person name="Narla N.P."/>
            <person name="Patel R.B."/>
            <person name="Porcella S.F."/>
            <person name="Nash T.E."/>
        </authorList>
    </citation>
    <scope>NUCLEOTIDE SEQUENCE [LARGE SCALE GENOMIC DNA]</scope>
    <source>
        <strain evidence="1 2">GS</strain>
    </source>
</reference>
<dbReference type="Proteomes" id="UP000018040">
    <property type="component" value="Unassembled WGS sequence"/>
</dbReference>
<evidence type="ECO:0000313" key="1">
    <source>
        <dbReference type="EMBL" id="ESU43069.1"/>
    </source>
</evidence>
<feature type="non-terminal residue" evidence="1">
    <location>
        <position position="1"/>
    </location>
</feature>
<reference evidence="2" key="1">
    <citation type="submission" date="2012-02" db="EMBL/GenBank/DDBJ databases">
        <title>Genome sequencing of Giardia lamblia Genotypes A2 and B isolates (DH and GS) and comparative analysis with the genomes of Genotypes A1 and E (WB and Pig).</title>
        <authorList>
            <person name="Adam R."/>
            <person name="Dahlstrom E."/>
            <person name="Martens C."/>
            <person name="Bruno D."/>
            <person name="Barbian K."/>
            <person name="Porcella S.F."/>
            <person name="Nash T."/>
        </authorList>
    </citation>
    <scope>NUCLEOTIDE SEQUENCE</scope>
    <source>
        <strain evidence="2">GS</strain>
    </source>
</reference>
<dbReference type="AlphaFoldDB" id="V6TWU7"/>
<gene>
    <name evidence="1" type="ORF">GSB_152664</name>
</gene>
<comment type="caution">
    <text evidence="1">The sequence shown here is derived from an EMBL/GenBank/DDBJ whole genome shotgun (WGS) entry which is preliminary data.</text>
</comment>
<accession>V6TWU7</accession>